<evidence type="ECO:0000313" key="1">
    <source>
        <dbReference type="EMBL" id="MBO0905328.1"/>
    </source>
</evidence>
<reference evidence="1 2" key="1">
    <citation type="submission" date="2021-03" db="EMBL/GenBank/DDBJ databases">
        <title>Whole genome sequence of Jiella sp. MQZ13P-4.</title>
        <authorList>
            <person name="Tuo L."/>
        </authorList>
    </citation>
    <scope>NUCLEOTIDE SEQUENCE [LARGE SCALE GENOMIC DNA]</scope>
    <source>
        <strain evidence="1 2">MQZ13P-4</strain>
    </source>
</reference>
<dbReference type="RefSeq" id="WP_207351964.1">
    <property type="nucleotide sequence ID" value="NZ_JAFMPY010000020.1"/>
</dbReference>
<gene>
    <name evidence="1" type="ORF">J1C47_16920</name>
</gene>
<sequence>MTFTENRPSAEIVPFPVAARRSAVEASRRAARPRLPDFVVYAAGDAPYHEAAIREDAESRQRGH</sequence>
<evidence type="ECO:0000313" key="2">
    <source>
        <dbReference type="Proteomes" id="UP000664288"/>
    </source>
</evidence>
<proteinExistence type="predicted"/>
<comment type="caution">
    <text evidence="1">The sequence shown here is derived from an EMBL/GenBank/DDBJ whole genome shotgun (WGS) entry which is preliminary data.</text>
</comment>
<accession>A0ABS3J6N1</accession>
<name>A0ABS3J6N1_9HYPH</name>
<dbReference type="Proteomes" id="UP000664288">
    <property type="component" value="Unassembled WGS sequence"/>
</dbReference>
<keyword evidence="2" id="KW-1185">Reference proteome</keyword>
<organism evidence="1 2">
    <name type="scientific">Jiella sonneratiae</name>
    <dbReference type="NCBI Taxonomy" id="2816856"/>
    <lineage>
        <taxon>Bacteria</taxon>
        <taxon>Pseudomonadati</taxon>
        <taxon>Pseudomonadota</taxon>
        <taxon>Alphaproteobacteria</taxon>
        <taxon>Hyphomicrobiales</taxon>
        <taxon>Aurantimonadaceae</taxon>
        <taxon>Jiella</taxon>
    </lineage>
</organism>
<protein>
    <submittedName>
        <fullName evidence="1">DUF2735 domain-containing protein</fullName>
    </submittedName>
</protein>
<dbReference type="EMBL" id="JAFMPY010000020">
    <property type="protein sequence ID" value="MBO0905328.1"/>
    <property type="molecule type" value="Genomic_DNA"/>
</dbReference>